<accession>A0ABS7JKI0</accession>
<reference evidence="1 2" key="1">
    <citation type="submission" date="2021-08" db="EMBL/GenBank/DDBJ databases">
        <title>Helicobacter spp. isolated from feces of Anatolian Ground Squirrel (Spermophilus xanthoprymnus) in Turkey.</title>
        <authorList>
            <person name="Aydin F."/>
            <person name="Abay S."/>
            <person name="Kayman T."/>
            <person name="Karakaya E."/>
            <person name="Saticioglu I.B."/>
        </authorList>
    </citation>
    <scope>NUCLEOTIDE SEQUENCE [LARGE SCALE GENOMIC DNA]</scope>
    <source>
        <strain evidence="1 2">Faydin-H70</strain>
    </source>
</reference>
<dbReference type="EMBL" id="JAIGYQ010000001">
    <property type="protein sequence ID" value="MBX7489899.1"/>
    <property type="molecule type" value="Genomic_DNA"/>
</dbReference>
<dbReference type="InterPro" id="IPR043504">
    <property type="entry name" value="Peptidase_S1_PA_chymotrypsin"/>
</dbReference>
<dbReference type="GO" id="GO:0008233">
    <property type="term" value="F:peptidase activity"/>
    <property type="evidence" value="ECO:0007669"/>
    <property type="project" value="UniProtKB-KW"/>
</dbReference>
<protein>
    <submittedName>
        <fullName evidence="1">Serine protease</fullName>
    </submittedName>
</protein>
<name>A0ABS7JKI0_9HELI</name>
<proteinExistence type="predicted"/>
<keyword evidence="2" id="KW-1185">Reference proteome</keyword>
<organism evidence="1 2">
    <name type="scientific">Helicobacter turcicus</name>
    <dbReference type="NCBI Taxonomy" id="2867412"/>
    <lineage>
        <taxon>Bacteria</taxon>
        <taxon>Pseudomonadati</taxon>
        <taxon>Campylobacterota</taxon>
        <taxon>Epsilonproteobacteria</taxon>
        <taxon>Campylobacterales</taxon>
        <taxon>Helicobacteraceae</taxon>
        <taxon>Helicobacter</taxon>
    </lineage>
</organism>
<dbReference type="RefSeq" id="WP_221531171.1">
    <property type="nucleotide sequence ID" value="NZ_JAIGYP010000001.1"/>
</dbReference>
<comment type="caution">
    <text evidence="1">The sequence shown here is derived from an EMBL/GenBank/DDBJ whole genome shotgun (WGS) entry which is preliminary data.</text>
</comment>
<dbReference type="InterPro" id="IPR009003">
    <property type="entry name" value="Peptidase_S1_PA"/>
</dbReference>
<evidence type="ECO:0000313" key="1">
    <source>
        <dbReference type="EMBL" id="MBX7489899.1"/>
    </source>
</evidence>
<dbReference type="GO" id="GO:0006508">
    <property type="term" value="P:proteolysis"/>
    <property type="evidence" value="ECO:0007669"/>
    <property type="project" value="UniProtKB-KW"/>
</dbReference>
<evidence type="ECO:0000313" key="2">
    <source>
        <dbReference type="Proteomes" id="UP000700059"/>
    </source>
</evidence>
<dbReference type="SUPFAM" id="SSF50494">
    <property type="entry name" value="Trypsin-like serine proteases"/>
    <property type="match status" value="1"/>
</dbReference>
<dbReference type="Gene3D" id="2.40.10.10">
    <property type="entry name" value="Trypsin-like serine proteases"/>
    <property type="match status" value="1"/>
</dbReference>
<sequence length="257" mass="29296">MAKVILGIIFALLSVHAKYPEWLQYGVKVIAEFDAPNKNVQQYNEGYGIIINDGLVLTSASVVYDGKRAKDITLYHTEALGEPIACLSHARILAIDDNLDLAVLEAERFTDIYCNVLPEPNFRELSFEKSYFNVLLLPLDLPLDERLEISYFKEHDWSQFLREKIAFKDFLELPQKDKEKLRGMPIFVGNEFLGLKIKESKTDSINSNSKDGVKPEILTHREILSFLCKIERETSVLKGKKNLNAFCNTPLDLQSVP</sequence>
<dbReference type="Proteomes" id="UP000700059">
    <property type="component" value="Unassembled WGS sequence"/>
</dbReference>
<gene>
    <name evidence="1" type="ORF">K4G57_00175</name>
</gene>
<keyword evidence="1" id="KW-0645">Protease</keyword>
<keyword evidence="1" id="KW-0378">Hydrolase</keyword>